<dbReference type="NCBIfam" id="NF041680">
    <property type="entry name" value="transp_NF041680"/>
    <property type="match status" value="1"/>
</dbReference>
<proteinExistence type="predicted"/>
<name>A0ABQ3T4V1_9ACTN</name>
<feature type="domain" description="Transposase IS701-like DDE" evidence="2">
    <location>
        <begin position="30"/>
        <end position="294"/>
    </location>
</feature>
<protein>
    <recommendedName>
        <fullName evidence="2">Transposase IS701-like DDE domain-containing protein</fullName>
    </recommendedName>
</protein>
<feature type="region of interest" description="Disordered" evidence="1">
    <location>
        <begin position="440"/>
        <end position="488"/>
    </location>
</feature>
<dbReference type="InterPro" id="IPR038721">
    <property type="entry name" value="IS701-like_DDE_dom"/>
</dbReference>
<accession>A0ABQ3T4V1</accession>
<comment type="caution">
    <text evidence="3">The sequence shown here is derived from an EMBL/GenBank/DDBJ whole genome shotgun (WGS) entry which is preliminary data.</text>
</comment>
<feature type="compositionally biased region" description="Basic and acidic residues" evidence="1">
    <location>
        <begin position="467"/>
        <end position="477"/>
    </location>
</feature>
<evidence type="ECO:0000313" key="4">
    <source>
        <dbReference type="Proteomes" id="UP000608522"/>
    </source>
</evidence>
<evidence type="ECO:0000256" key="1">
    <source>
        <dbReference type="SAM" id="MobiDB-lite"/>
    </source>
</evidence>
<gene>
    <name evidence="3" type="ORF">Sspor_09850</name>
</gene>
<dbReference type="Pfam" id="PF13546">
    <property type="entry name" value="DDE_5"/>
    <property type="match status" value="1"/>
</dbReference>
<evidence type="ECO:0000313" key="3">
    <source>
        <dbReference type="EMBL" id="GHI75424.1"/>
    </source>
</evidence>
<organism evidence="3 4">
    <name type="scientific">Streptomyces spororaveus</name>
    <dbReference type="NCBI Taxonomy" id="284039"/>
    <lineage>
        <taxon>Bacteria</taxon>
        <taxon>Bacillati</taxon>
        <taxon>Actinomycetota</taxon>
        <taxon>Actinomycetes</taxon>
        <taxon>Kitasatosporales</taxon>
        <taxon>Streptomycetaceae</taxon>
        <taxon>Streptomyces</taxon>
    </lineage>
</organism>
<dbReference type="SUPFAM" id="SSF53098">
    <property type="entry name" value="Ribonuclease H-like"/>
    <property type="match status" value="1"/>
</dbReference>
<reference evidence="4" key="1">
    <citation type="submission" date="2023-07" db="EMBL/GenBank/DDBJ databases">
        <title>Whole genome shotgun sequence of Streptomyces spororaveus NBRC 15456.</title>
        <authorList>
            <person name="Komaki H."/>
            <person name="Tamura T."/>
        </authorList>
    </citation>
    <scope>NUCLEOTIDE SEQUENCE [LARGE SCALE GENOMIC DNA]</scope>
    <source>
        <strain evidence="4">NBRC 15456</strain>
    </source>
</reference>
<keyword evidence="4" id="KW-1185">Reference proteome</keyword>
<evidence type="ECO:0000259" key="2">
    <source>
        <dbReference type="Pfam" id="PF13546"/>
    </source>
</evidence>
<dbReference type="Proteomes" id="UP000608522">
    <property type="component" value="Unassembled WGS sequence"/>
</dbReference>
<dbReference type="EMBL" id="BNED01000005">
    <property type="protein sequence ID" value="GHI75424.1"/>
    <property type="molecule type" value="Genomic_DNA"/>
</dbReference>
<sequence length="488" mass="54485">MTKTKAVRVSLLSDAVRREAFAEASRFRGEFYECLTARRDELFELVDAVLCADGAVKSPVDLTLLPEHRRGHGAMYGGLNRGRIDVDRLRTLLAGLPLPRFDGGRLVLAVDVSPWLRSDAPCSADRLFCHVYGRAKTASQFIPGWPYSFVAVLEPGATSWTAILDAVRLGPIDDATAITADQLRGVAERLIAAGQWQAGDPAIVIVCDAGYDATHLAWVLRDLPVELVGRVRSDRVMRLPKPPRMHGVNGLPPKHVPEFRFTKPETWPEPAITTVTDTTNYGKAETQAWDRVHPRLTHRCSWLDHDGRLPLVEGTLMRLKVEHLSKDRDAPPVWLWSSKTGATPDDVDRCWQAFLRRFDLEHTFRFAKQALGWTTPKLRTPEAADRWTWILIVAHTQLRLTRPLAAALRRPWEKLTTPGPAHPGPGPRGFRNIRAHLACPTHVPKPRGAGPGRPPGAKNKQWAPRYDVGKTVKRPETLKAIGKPGRSW</sequence>
<dbReference type="InterPro" id="IPR012337">
    <property type="entry name" value="RNaseH-like_sf"/>
</dbReference>